<dbReference type="Proteomes" id="UP000225277">
    <property type="component" value="Unassembled WGS sequence"/>
</dbReference>
<dbReference type="STRING" id="112498.A0A2D3VH71"/>
<gene>
    <name evidence="1" type="ORF">RCC_07142</name>
</gene>
<name>A0A2D3VH71_9PEZI</name>
<dbReference type="AlphaFoldDB" id="A0A2D3VH71"/>
<proteinExistence type="predicted"/>
<evidence type="ECO:0000313" key="1">
    <source>
        <dbReference type="EMBL" id="CZT21279.1"/>
    </source>
</evidence>
<evidence type="ECO:0008006" key="3">
    <source>
        <dbReference type="Google" id="ProtNLM"/>
    </source>
</evidence>
<dbReference type="InterPro" id="IPR032675">
    <property type="entry name" value="LRR_dom_sf"/>
</dbReference>
<dbReference type="Gene3D" id="3.80.10.10">
    <property type="entry name" value="Ribonuclease Inhibitor"/>
    <property type="match status" value="1"/>
</dbReference>
<accession>A0A2D3VH71</accession>
<dbReference type="GeneID" id="35602262"/>
<protein>
    <recommendedName>
        <fullName evidence="3">F-box domain-containing protein</fullName>
    </recommendedName>
</protein>
<dbReference type="RefSeq" id="XP_023628168.1">
    <property type="nucleotide sequence ID" value="XM_023772400.1"/>
</dbReference>
<evidence type="ECO:0000313" key="2">
    <source>
        <dbReference type="Proteomes" id="UP000225277"/>
    </source>
</evidence>
<organism evidence="1 2">
    <name type="scientific">Ramularia collo-cygni</name>
    <dbReference type="NCBI Taxonomy" id="112498"/>
    <lineage>
        <taxon>Eukaryota</taxon>
        <taxon>Fungi</taxon>
        <taxon>Dikarya</taxon>
        <taxon>Ascomycota</taxon>
        <taxon>Pezizomycotina</taxon>
        <taxon>Dothideomycetes</taxon>
        <taxon>Dothideomycetidae</taxon>
        <taxon>Mycosphaerellales</taxon>
        <taxon>Mycosphaerellaceae</taxon>
        <taxon>Ramularia</taxon>
    </lineage>
</organism>
<dbReference type="EMBL" id="FJUY01000011">
    <property type="protein sequence ID" value="CZT21279.1"/>
    <property type="molecule type" value="Genomic_DNA"/>
</dbReference>
<sequence length="652" mass="75021">MLATNFDTLPVELLSYICELICHSHSPSLCALTLVNKNCESIASKQLFRDIWVSFKRLEDGRVLTDFETWEALLERRECFESVRSISVRGTLSPATPVRFYHNRKAMIEQAEWLEDDFDAFSIQEPEMDESEGSIFVALVGLIEKLSFLKTLRWAAFEQLPNCILMTLPGLRKDCGLEMPEFISRHADAEPRQDQVLLTNCTKLRSITARTVSGDRNEHLLLHMLSGATPSLKEVRLVKCEVLTAFGVDASEEVLHRRSRAIYERNELKSRARPTLFSIHGKDPIERLELERWFEAADMSSLRRLELRSGVNSAEVWSRMMRAQFLPHLRELLLGFPFDCTTEQHDAATVWMRDLFKVNNVALQKLELRGNIPPSLVNVTVHSHGKTLRKLILIPEAHQGHSYLRFSSRDLQNINTLCPALEELAVPLERGRAVGNEFHEAHSYAALGQFASLTHLHVILDCSRWGELRPDWILQGSGDDEFDGRTYFSLDARPILHRNVRYALVNSAVDETLARTVWGLITARKLGLPLHELYVQPAGSMELITGFRPDDRPELASRLVDLYAMLREVSRSYKITRHVRDDFDELVVREPPNSIPRGHWSKLDREERDRQEVVCHLNGVEMEIFRRIWPSRSLSWRDDWCSLQLPMPELST</sequence>
<dbReference type="OrthoDB" id="3945550at2759"/>
<keyword evidence="2" id="KW-1185">Reference proteome</keyword>
<reference evidence="1 2" key="1">
    <citation type="submission" date="2016-03" db="EMBL/GenBank/DDBJ databases">
        <authorList>
            <person name="Ploux O."/>
        </authorList>
    </citation>
    <scope>NUCLEOTIDE SEQUENCE [LARGE SCALE GENOMIC DNA]</scope>
    <source>
        <strain evidence="1 2">URUG2</strain>
    </source>
</reference>